<gene>
    <name evidence="8" type="ORF">GCM10023173_22290</name>
</gene>
<evidence type="ECO:0000259" key="7">
    <source>
        <dbReference type="Pfam" id="PF14322"/>
    </source>
</evidence>
<evidence type="ECO:0000313" key="8">
    <source>
        <dbReference type="EMBL" id="GAA4519407.1"/>
    </source>
</evidence>
<keyword evidence="5" id="KW-0998">Cell outer membrane</keyword>
<name>A0ABP8R6T3_9SPHI</name>
<evidence type="ECO:0000256" key="1">
    <source>
        <dbReference type="ARBA" id="ARBA00004442"/>
    </source>
</evidence>
<dbReference type="Gene3D" id="1.25.40.390">
    <property type="match status" value="1"/>
</dbReference>
<keyword evidence="4" id="KW-0472">Membrane</keyword>
<keyword evidence="9" id="KW-1185">Reference proteome</keyword>
<dbReference type="Proteomes" id="UP001500394">
    <property type="component" value="Unassembled WGS sequence"/>
</dbReference>
<evidence type="ECO:0000256" key="5">
    <source>
        <dbReference type="ARBA" id="ARBA00023237"/>
    </source>
</evidence>
<dbReference type="InterPro" id="IPR012944">
    <property type="entry name" value="SusD_RagB_dom"/>
</dbReference>
<comment type="subcellular location">
    <subcellularLocation>
        <location evidence="1">Cell outer membrane</location>
    </subcellularLocation>
</comment>
<accession>A0ABP8R6T3</accession>
<dbReference type="SUPFAM" id="SSF48452">
    <property type="entry name" value="TPR-like"/>
    <property type="match status" value="1"/>
</dbReference>
<evidence type="ECO:0000256" key="3">
    <source>
        <dbReference type="ARBA" id="ARBA00022729"/>
    </source>
</evidence>
<sequence>MNIKRYFIGVLIILGMTVACDLDKTPLSALSPETFFSTEEELKLYSNKFYQDILPEASAIYGENADDIVVTPLSTAVSGQRTVPATGGGWSWTALRRINYLLENSHHTPDLRVRNEYDALAKFFRAYFYFEKLKRFGEVPWFNKVLGSQDPDLFKPRDSRNLVADSILQDLDFAIQYLPTTKNVYRVNKWTALALKSRVGLFEGTFRKYHGIDGFEKYLTASVEASQELIDNGGYSLYRTGTEPYRDLFANSKAIGQEVILARDYDDVLSLVHDVQNFQNSSTKGRPGLSKSVANYYLTSSGGRFTDLPNYDKMEFVEETKNRDPRMAQTIRTPGYTRIGKTTPVAPNLSYTVTGYHFTKYSMEEVYDANNKSIADMPIFRIAEVYLNLAEAKAELGTLTQEDLNKTINLLRSRVSMPALNLANANANPDPYLSTGEYGFPNVTGPNKGVILEIRRERTVELMMEGFRYYDIMRWKAGKLFEKPFLGMYFSRLGNFDLDNNGTIDVCLYQGTKPSSTASIFLEVGKDIILTEGDKGYIEVHGNIHRVFREDRDYLYPIPSEEINLSNNILKQNPNW</sequence>
<evidence type="ECO:0000313" key="9">
    <source>
        <dbReference type="Proteomes" id="UP001500394"/>
    </source>
</evidence>
<keyword evidence="3" id="KW-0732">Signal</keyword>
<evidence type="ECO:0000259" key="6">
    <source>
        <dbReference type="Pfam" id="PF07980"/>
    </source>
</evidence>
<dbReference type="RefSeq" id="WP_345068459.1">
    <property type="nucleotide sequence ID" value="NZ_BAABGR010000035.1"/>
</dbReference>
<dbReference type="InterPro" id="IPR033985">
    <property type="entry name" value="SusD-like_N"/>
</dbReference>
<organism evidence="8 9">
    <name type="scientific">Sphingobacterium thermophilum</name>
    <dbReference type="NCBI Taxonomy" id="768534"/>
    <lineage>
        <taxon>Bacteria</taxon>
        <taxon>Pseudomonadati</taxon>
        <taxon>Bacteroidota</taxon>
        <taxon>Sphingobacteriia</taxon>
        <taxon>Sphingobacteriales</taxon>
        <taxon>Sphingobacteriaceae</taxon>
        <taxon>Sphingobacterium</taxon>
    </lineage>
</organism>
<feature type="domain" description="RagB/SusD" evidence="6">
    <location>
        <begin position="280"/>
        <end position="576"/>
    </location>
</feature>
<dbReference type="InterPro" id="IPR011990">
    <property type="entry name" value="TPR-like_helical_dom_sf"/>
</dbReference>
<comment type="similarity">
    <text evidence="2">Belongs to the SusD family.</text>
</comment>
<dbReference type="PROSITE" id="PS51257">
    <property type="entry name" value="PROKAR_LIPOPROTEIN"/>
    <property type="match status" value="1"/>
</dbReference>
<reference evidence="9" key="1">
    <citation type="journal article" date="2019" name="Int. J. Syst. Evol. Microbiol.">
        <title>The Global Catalogue of Microorganisms (GCM) 10K type strain sequencing project: providing services to taxonomists for standard genome sequencing and annotation.</title>
        <authorList>
            <consortium name="The Broad Institute Genomics Platform"/>
            <consortium name="The Broad Institute Genome Sequencing Center for Infectious Disease"/>
            <person name="Wu L."/>
            <person name="Ma J."/>
        </authorList>
    </citation>
    <scope>NUCLEOTIDE SEQUENCE [LARGE SCALE GENOMIC DNA]</scope>
    <source>
        <strain evidence="9">JCM 17858</strain>
    </source>
</reference>
<feature type="domain" description="SusD-like N-terminal" evidence="7">
    <location>
        <begin position="95"/>
        <end position="201"/>
    </location>
</feature>
<evidence type="ECO:0000256" key="4">
    <source>
        <dbReference type="ARBA" id="ARBA00023136"/>
    </source>
</evidence>
<proteinExistence type="inferred from homology"/>
<dbReference type="Pfam" id="PF07980">
    <property type="entry name" value="SusD_RagB"/>
    <property type="match status" value="1"/>
</dbReference>
<dbReference type="EMBL" id="BAABGR010000035">
    <property type="protein sequence ID" value="GAA4519407.1"/>
    <property type="molecule type" value="Genomic_DNA"/>
</dbReference>
<comment type="caution">
    <text evidence="8">The sequence shown here is derived from an EMBL/GenBank/DDBJ whole genome shotgun (WGS) entry which is preliminary data.</text>
</comment>
<evidence type="ECO:0000256" key="2">
    <source>
        <dbReference type="ARBA" id="ARBA00006275"/>
    </source>
</evidence>
<protein>
    <submittedName>
        <fullName evidence="8">RagB/SusD family nutrient uptake outer membrane protein</fullName>
    </submittedName>
</protein>
<dbReference type="Pfam" id="PF14322">
    <property type="entry name" value="SusD-like_3"/>
    <property type="match status" value="1"/>
</dbReference>